<feature type="transmembrane region" description="Helical" evidence="2">
    <location>
        <begin position="28"/>
        <end position="47"/>
    </location>
</feature>
<dbReference type="EMBL" id="SPSB01000003">
    <property type="protein sequence ID" value="TFV94519.1"/>
    <property type="molecule type" value="Genomic_DNA"/>
</dbReference>
<protein>
    <recommendedName>
        <fullName evidence="5">Alpha/beta hydrolase</fullName>
    </recommendedName>
</protein>
<dbReference type="Pfam" id="PF07224">
    <property type="entry name" value="Chlorophyllase"/>
    <property type="match status" value="1"/>
</dbReference>
<dbReference type="GO" id="GO:0047746">
    <property type="term" value="F:chlorophyllase activity"/>
    <property type="evidence" value="ECO:0007669"/>
    <property type="project" value="TreeGrafter"/>
</dbReference>
<comment type="caution">
    <text evidence="3">The sequence shown here is derived from an EMBL/GenBank/DDBJ whole genome shotgun (WGS) entry which is preliminary data.</text>
</comment>
<gene>
    <name evidence="3" type="ORF">E4S40_10895</name>
</gene>
<dbReference type="PANTHER" id="PTHR33428">
    <property type="entry name" value="CHLOROPHYLLASE-2, CHLOROPLASTIC"/>
    <property type="match status" value="1"/>
</dbReference>
<organism evidence="3 4">
    <name type="scientific">Algoriphagus kandeliae</name>
    <dbReference type="NCBI Taxonomy" id="2562278"/>
    <lineage>
        <taxon>Bacteria</taxon>
        <taxon>Pseudomonadati</taxon>
        <taxon>Bacteroidota</taxon>
        <taxon>Cytophagia</taxon>
        <taxon>Cytophagales</taxon>
        <taxon>Cyclobacteriaceae</taxon>
        <taxon>Algoriphagus</taxon>
    </lineage>
</organism>
<feature type="compositionally biased region" description="Acidic residues" evidence="1">
    <location>
        <begin position="674"/>
        <end position="699"/>
    </location>
</feature>
<accession>A0A4Y9QPI7</accession>
<dbReference type="GO" id="GO:0015996">
    <property type="term" value="P:chlorophyll catabolic process"/>
    <property type="evidence" value="ECO:0007669"/>
    <property type="project" value="TreeGrafter"/>
</dbReference>
<feature type="transmembrane region" description="Helical" evidence="2">
    <location>
        <begin position="146"/>
        <end position="166"/>
    </location>
</feature>
<evidence type="ECO:0000313" key="4">
    <source>
        <dbReference type="Proteomes" id="UP000297647"/>
    </source>
</evidence>
<dbReference type="SUPFAM" id="SSF53474">
    <property type="entry name" value="alpha/beta-Hydrolases"/>
    <property type="match status" value="1"/>
</dbReference>
<sequence>MKHTLKTYFLRLKTWLGKKLLKIKPGLFSVKGAAVGLIIGSVILFVIEVLGTTINFKDPWIMALGAVIVLLALLGSYLSVWLVKQFYEIPRPYKIALFLTIPLLFVVRLQDERLVFYLVVVFSLVGAGISLFRNGHFKRLTTPKKVVGILGFALGLVGVGVFLYFLSIRGLEMRPVINAAKLSEDKIPLLKGDSPANPGSFEVDYFTYGSGKDIRREEYAEGVRYETSSVDGTAFLDHWEGLSGKYRTHFWGFDYRELPLNGRVWKPKGEGPFPLVLIVHGNHPMQDFSDPGYAYLGELLASRGIILVSVDENFINGSWSDIPEGLERENDARAWLLLEHLKQWKAWNEDAQHELSGQIAMDKLALIGHSRGGEAVGHAAMLNQLDFYPDDASIPLGYHFDIQSVIAIAPVDGQYKPGNSLTKIENVSYLGIHGAQDADVESFDAAKQYERVSFTDSAYRFKAGIYIAGANHGQFNTRWGDNDVLATFSGILNKNQLMDEAEQEQIAKVYISAFLETTLFKKEDYLPLFADARKGRHWLPETIYLSQFEDSKSQFWANFDEDFDVVSLTEEGKAKGENLTVWREGEVIPKYGLKGTRALFLGWNYDEFGGDSVNWESGPKPQLSDSVRASYTISLGQNTFRPDSSSVLIFSLAESNESSNPKKSGKWIKKNESNEEELENESVGENEVDEEQVEESENKEEEKESKEEKPLSPIDFTIELTDQQGERLTFLLSEFSPLQRLIKSRVMKIQFLDDKDETESVFQLYQFDLQKLRALNPAFQPENLNQIRFIFDQSEVGVIVLDKVGIMKNLESISFE</sequence>
<evidence type="ECO:0000313" key="3">
    <source>
        <dbReference type="EMBL" id="TFV94519.1"/>
    </source>
</evidence>
<dbReference type="RefSeq" id="WP_135073927.1">
    <property type="nucleotide sequence ID" value="NZ_SPSB01000003.1"/>
</dbReference>
<dbReference type="Proteomes" id="UP000297647">
    <property type="component" value="Unassembled WGS sequence"/>
</dbReference>
<evidence type="ECO:0000256" key="1">
    <source>
        <dbReference type="SAM" id="MobiDB-lite"/>
    </source>
</evidence>
<dbReference type="OrthoDB" id="9808543at2"/>
<proteinExistence type="predicted"/>
<keyword evidence="2" id="KW-0812">Transmembrane</keyword>
<dbReference type="Gene3D" id="3.40.50.1820">
    <property type="entry name" value="alpha/beta hydrolase"/>
    <property type="match status" value="1"/>
</dbReference>
<feature type="region of interest" description="Disordered" evidence="1">
    <location>
        <begin position="656"/>
        <end position="714"/>
    </location>
</feature>
<keyword evidence="2" id="KW-0472">Membrane</keyword>
<feature type="compositionally biased region" description="Basic and acidic residues" evidence="1">
    <location>
        <begin position="700"/>
        <end position="710"/>
    </location>
</feature>
<feature type="transmembrane region" description="Helical" evidence="2">
    <location>
        <begin position="59"/>
        <end position="80"/>
    </location>
</feature>
<keyword evidence="2" id="KW-1133">Transmembrane helix</keyword>
<reference evidence="3 4" key="1">
    <citation type="submission" date="2019-03" db="EMBL/GenBank/DDBJ databases">
        <title>Algoriphagus sp. nov, a new strain isolated from root system soil of mangrove plant Kandelia.</title>
        <authorList>
            <person name="Yin Q."/>
            <person name="Wang K."/>
            <person name="Song Z."/>
        </authorList>
    </citation>
    <scope>NUCLEOTIDE SEQUENCE [LARGE SCALE GENOMIC DNA]</scope>
    <source>
        <strain evidence="3 4">XY-J91</strain>
    </source>
</reference>
<feature type="transmembrane region" description="Helical" evidence="2">
    <location>
        <begin position="115"/>
        <end position="134"/>
    </location>
</feature>
<keyword evidence="4" id="KW-1185">Reference proteome</keyword>
<evidence type="ECO:0008006" key="5">
    <source>
        <dbReference type="Google" id="ProtNLM"/>
    </source>
</evidence>
<dbReference type="InterPro" id="IPR017395">
    <property type="entry name" value="Chlorophyllase-like"/>
</dbReference>
<feature type="transmembrane region" description="Helical" evidence="2">
    <location>
        <begin position="92"/>
        <end position="109"/>
    </location>
</feature>
<dbReference type="InterPro" id="IPR029058">
    <property type="entry name" value="AB_hydrolase_fold"/>
</dbReference>
<name>A0A4Y9QPI7_9BACT</name>
<evidence type="ECO:0000256" key="2">
    <source>
        <dbReference type="SAM" id="Phobius"/>
    </source>
</evidence>
<dbReference type="AlphaFoldDB" id="A0A4Y9QPI7"/>
<dbReference type="PANTHER" id="PTHR33428:SF2">
    <property type="entry name" value="CHLOROPHYLLASE-2"/>
    <property type="match status" value="1"/>
</dbReference>